<proteinExistence type="predicted"/>
<dbReference type="EMBL" id="JACIDX010000011">
    <property type="protein sequence ID" value="MBB3955990.1"/>
    <property type="molecule type" value="Genomic_DNA"/>
</dbReference>
<keyword evidence="10" id="KW-1185">Reference proteome</keyword>
<keyword evidence="6 8" id="KW-1133">Transmembrane helix</keyword>
<keyword evidence="7 8" id="KW-0472">Membrane</keyword>
<feature type="transmembrane region" description="Helical" evidence="8">
    <location>
        <begin position="385"/>
        <end position="403"/>
    </location>
</feature>
<sequence>MAATPAPERAPALSINSLLLLALTIRLAAHFALPQPLQSDGLAYFTLAQTMADGGWPVDNLGQHAFYSIGYPLVLAPFFALLGASAQVAFGVNLALALVTGVLIVLLAREAGLSDLGRKLALLGYALWLPGIWNCTMLARENLSTPLLVAVVWLALRLLRSPSSLGLAAATGAVWGAAVLAGSSALPLIAAPLLALLLGGSLRRAVVPALAMGMGAALVLAPWAMATQVMLGRPTLSTNTGFNLYIGNNPAATGRFVSIAATPIGPQWHAMRENLGEAGASAALGAMARDWMAHNPAEVVRLATVKLAAFWAPNLPDSNDFALSPAVTYVRLFEVVQYLLFLTLAGLCLLLPGIGRPRQIALMGAIAGFWALHGLAYIIDRYRDPVMPLLIVMASAALAEIVTNRLARRESAHAA</sequence>
<evidence type="ECO:0000256" key="2">
    <source>
        <dbReference type="ARBA" id="ARBA00022475"/>
    </source>
</evidence>
<evidence type="ECO:0000256" key="1">
    <source>
        <dbReference type="ARBA" id="ARBA00004651"/>
    </source>
</evidence>
<dbReference type="Proteomes" id="UP000548867">
    <property type="component" value="Unassembled WGS sequence"/>
</dbReference>
<keyword evidence="2" id="KW-1003">Cell membrane</keyword>
<evidence type="ECO:0000256" key="8">
    <source>
        <dbReference type="SAM" id="Phobius"/>
    </source>
</evidence>
<feature type="transmembrane region" description="Helical" evidence="8">
    <location>
        <begin position="65"/>
        <end position="83"/>
    </location>
</feature>
<feature type="transmembrane region" description="Helical" evidence="8">
    <location>
        <begin position="360"/>
        <end position="379"/>
    </location>
</feature>
<dbReference type="GO" id="GO:0005886">
    <property type="term" value="C:plasma membrane"/>
    <property type="evidence" value="ECO:0007669"/>
    <property type="project" value="UniProtKB-SubCell"/>
</dbReference>
<comment type="caution">
    <text evidence="9">The sequence shown here is derived from an EMBL/GenBank/DDBJ whole genome shotgun (WGS) entry which is preliminary data.</text>
</comment>
<evidence type="ECO:0000256" key="6">
    <source>
        <dbReference type="ARBA" id="ARBA00022989"/>
    </source>
</evidence>
<comment type="subcellular location">
    <subcellularLocation>
        <location evidence="1">Cell membrane</location>
        <topology evidence="1">Multi-pass membrane protein</topology>
    </subcellularLocation>
</comment>
<feature type="transmembrane region" description="Helical" evidence="8">
    <location>
        <begin position="172"/>
        <end position="198"/>
    </location>
</feature>
<evidence type="ECO:0008006" key="11">
    <source>
        <dbReference type="Google" id="ProtNLM"/>
    </source>
</evidence>
<keyword evidence="3" id="KW-0328">Glycosyltransferase</keyword>
<dbReference type="PANTHER" id="PTHR33908">
    <property type="entry name" value="MANNOSYLTRANSFERASE YKCB-RELATED"/>
    <property type="match status" value="1"/>
</dbReference>
<dbReference type="GO" id="GO:0016763">
    <property type="term" value="F:pentosyltransferase activity"/>
    <property type="evidence" value="ECO:0007669"/>
    <property type="project" value="TreeGrafter"/>
</dbReference>
<feature type="transmembrane region" description="Helical" evidence="8">
    <location>
        <begin position="335"/>
        <end position="353"/>
    </location>
</feature>
<dbReference type="GO" id="GO:0009103">
    <property type="term" value="P:lipopolysaccharide biosynthetic process"/>
    <property type="evidence" value="ECO:0007669"/>
    <property type="project" value="UniProtKB-ARBA"/>
</dbReference>
<evidence type="ECO:0000313" key="10">
    <source>
        <dbReference type="Proteomes" id="UP000548867"/>
    </source>
</evidence>
<reference evidence="9 10" key="1">
    <citation type="submission" date="2020-08" db="EMBL/GenBank/DDBJ databases">
        <title>Genomic Encyclopedia of Type Strains, Phase IV (KMG-IV): sequencing the most valuable type-strain genomes for metagenomic binning, comparative biology and taxonomic classification.</title>
        <authorList>
            <person name="Goeker M."/>
        </authorList>
    </citation>
    <scope>NUCLEOTIDE SEQUENCE [LARGE SCALE GENOMIC DNA]</scope>
    <source>
        <strain evidence="9 10">DSM 27057</strain>
    </source>
</reference>
<evidence type="ECO:0000256" key="5">
    <source>
        <dbReference type="ARBA" id="ARBA00022692"/>
    </source>
</evidence>
<feature type="transmembrane region" description="Helical" evidence="8">
    <location>
        <begin position="90"/>
        <end position="108"/>
    </location>
</feature>
<dbReference type="InterPro" id="IPR050297">
    <property type="entry name" value="LipidA_mod_glycosyltrf_83"/>
</dbReference>
<evidence type="ECO:0000256" key="3">
    <source>
        <dbReference type="ARBA" id="ARBA00022676"/>
    </source>
</evidence>
<feature type="transmembrane region" description="Helical" evidence="8">
    <location>
        <begin position="205"/>
        <end position="225"/>
    </location>
</feature>
<evidence type="ECO:0000313" key="9">
    <source>
        <dbReference type="EMBL" id="MBB3955990.1"/>
    </source>
</evidence>
<keyword evidence="5 8" id="KW-0812">Transmembrane</keyword>
<dbReference type="PANTHER" id="PTHR33908:SF11">
    <property type="entry name" value="MEMBRANE PROTEIN"/>
    <property type="match status" value="1"/>
</dbReference>
<protein>
    <recommendedName>
        <fullName evidence="11">Glycosyltransferase RgtA/B/C/D-like domain-containing protein</fullName>
    </recommendedName>
</protein>
<keyword evidence="4" id="KW-0808">Transferase</keyword>
<evidence type="ECO:0000256" key="4">
    <source>
        <dbReference type="ARBA" id="ARBA00022679"/>
    </source>
</evidence>
<name>A0A7W6G7B4_9SPHN</name>
<accession>A0A7W6G7B4</accession>
<dbReference type="RefSeq" id="WP_183626788.1">
    <property type="nucleotide sequence ID" value="NZ_JACIDX010000011.1"/>
</dbReference>
<evidence type="ECO:0000256" key="7">
    <source>
        <dbReference type="ARBA" id="ARBA00023136"/>
    </source>
</evidence>
<gene>
    <name evidence="9" type="ORF">GGR38_002947</name>
</gene>
<dbReference type="AlphaFoldDB" id="A0A7W6G7B4"/>
<organism evidence="9 10">
    <name type="scientific">Novosphingobium sediminicola</name>
    <dbReference type="NCBI Taxonomy" id="563162"/>
    <lineage>
        <taxon>Bacteria</taxon>
        <taxon>Pseudomonadati</taxon>
        <taxon>Pseudomonadota</taxon>
        <taxon>Alphaproteobacteria</taxon>
        <taxon>Sphingomonadales</taxon>
        <taxon>Sphingomonadaceae</taxon>
        <taxon>Novosphingobium</taxon>
    </lineage>
</organism>